<name>A5AHX5_VITVI</name>
<dbReference type="EMBL" id="AM427163">
    <property type="protein sequence ID" value="CAN69055.1"/>
    <property type="molecule type" value="Genomic_DNA"/>
</dbReference>
<evidence type="ECO:0000313" key="1">
    <source>
        <dbReference type="EMBL" id="CAN69055.1"/>
    </source>
</evidence>
<proteinExistence type="predicted"/>
<protein>
    <submittedName>
        <fullName evidence="1">Uncharacterized protein</fullName>
    </submittedName>
</protein>
<gene>
    <name evidence="1" type="ORF">VITISV_022965</name>
</gene>
<sequence length="153" mass="17361">MTRARGTSPDSELGIDGRGKLGYLMGGDPNFRTWRSKNSLVTAWLLNSMKPFIVKPNMFLPIAQNVWDSENPNDCARRMKREENDQVYMFLAGVSHNLDEVKGRILGRKPLPSIREIFSKELDSRSMIGSARECGGLYFFEDGMNSTSPEYVF</sequence>
<reference evidence="1" key="1">
    <citation type="journal article" date="2007" name="PLoS ONE">
        <title>The first genome sequence of an elite grapevine cultivar (Pinot noir Vitis vinifera L.): coping with a highly heterozygous genome.</title>
        <authorList>
            <person name="Velasco R."/>
            <person name="Zharkikh A."/>
            <person name="Troggio M."/>
            <person name="Cartwright D.A."/>
            <person name="Cestaro A."/>
            <person name="Pruss D."/>
            <person name="Pindo M."/>
            <person name="FitzGerald L.M."/>
            <person name="Vezzulli S."/>
            <person name="Reid J."/>
            <person name="Malacarne G."/>
            <person name="Iliev D."/>
            <person name="Coppola G."/>
            <person name="Wardell B."/>
            <person name="Micheletti D."/>
            <person name="Macalma T."/>
            <person name="Facci M."/>
            <person name="Mitchell J.T."/>
            <person name="Perazzolli M."/>
            <person name="Eldredge G."/>
            <person name="Gatto P."/>
            <person name="Oyzerski R."/>
            <person name="Moretto M."/>
            <person name="Gutin N."/>
            <person name="Stefanini M."/>
            <person name="Chen Y."/>
            <person name="Segala C."/>
            <person name="Davenport C."/>
            <person name="Dematte L."/>
            <person name="Mraz A."/>
            <person name="Battilana J."/>
            <person name="Stormo K."/>
            <person name="Costa F."/>
            <person name="Tao Q."/>
            <person name="Si-Ammour A."/>
            <person name="Harkins T."/>
            <person name="Lackey A."/>
            <person name="Perbost C."/>
            <person name="Taillon B."/>
            <person name="Stella A."/>
            <person name="Solovyev V."/>
            <person name="Fawcett J.A."/>
            <person name="Sterck L."/>
            <person name="Vandepoele K."/>
            <person name="Grando S.M."/>
            <person name="Toppo S."/>
            <person name="Moser C."/>
            <person name="Lanchbury J."/>
            <person name="Bogden R."/>
            <person name="Skolnick M."/>
            <person name="Sgaramella V."/>
            <person name="Bhatnagar S.K."/>
            <person name="Fontana P."/>
            <person name="Gutin A."/>
            <person name="Van de Peer Y."/>
            <person name="Salamini F."/>
            <person name="Viola R."/>
        </authorList>
    </citation>
    <scope>NUCLEOTIDE SEQUENCE</scope>
</reference>
<organism evidence="1">
    <name type="scientific">Vitis vinifera</name>
    <name type="common">Grape</name>
    <dbReference type="NCBI Taxonomy" id="29760"/>
    <lineage>
        <taxon>Eukaryota</taxon>
        <taxon>Viridiplantae</taxon>
        <taxon>Streptophyta</taxon>
        <taxon>Embryophyta</taxon>
        <taxon>Tracheophyta</taxon>
        <taxon>Spermatophyta</taxon>
        <taxon>Magnoliopsida</taxon>
        <taxon>eudicotyledons</taxon>
        <taxon>Gunneridae</taxon>
        <taxon>Pentapetalae</taxon>
        <taxon>rosids</taxon>
        <taxon>Vitales</taxon>
        <taxon>Vitaceae</taxon>
        <taxon>Viteae</taxon>
        <taxon>Vitis</taxon>
    </lineage>
</organism>
<dbReference type="AlphaFoldDB" id="A5AHX5"/>
<accession>A5AHX5</accession>